<dbReference type="RefSeq" id="WP_153714402.1">
    <property type="nucleotide sequence ID" value="NZ_CP045871.1"/>
</dbReference>
<dbReference type="NCBIfam" id="TIGR02532">
    <property type="entry name" value="IV_pilin_GFxxxE"/>
    <property type="match status" value="1"/>
</dbReference>
<sequence length="178" mass="18543">MHGLRGFTLIELLVSMAVLGLVLAMAVPTLSQSRRQTEVKSVQARLLNDLTRARTDAISRGNPVSLCASSDGSHCDGSWNGWLVFEGPVPNTTTAVVNPISQHSISAVAVTANRTQITFASWGVVDAALEATLCDGRGELSNARALQVSALGRARTSVDADNDSVHEAPSSGSALSCG</sequence>
<dbReference type="Pfam" id="PF12019">
    <property type="entry name" value="GspH"/>
    <property type="match status" value="1"/>
</dbReference>
<keyword evidence="15" id="KW-1185">Reference proteome</keyword>
<evidence type="ECO:0000256" key="5">
    <source>
        <dbReference type="ARBA" id="ARBA00022519"/>
    </source>
</evidence>
<dbReference type="InterPro" id="IPR012902">
    <property type="entry name" value="N_methyl_site"/>
</dbReference>
<evidence type="ECO:0000259" key="13">
    <source>
        <dbReference type="Pfam" id="PF12019"/>
    </source>
</evidence>
<dbReference type="InterPro" id="IPR045584">
    <property type="entry name" value="Pilin-like"/>
</dbReference>
<evidence type="ECO:0000256" key="12">
    <source>
        <dbReference type="SAM" id="Phobius"/>
    </source>
</evidence>
<evidence type="ECO:0000313" key="14">
    <source>
        <dbReference type="EMBL" id="QGG80899.1"/>
    </source>
</evidence>
<feature type="domain" description="General secretion pathway GspH" evidence="13">
    <location>
        <begin position="45"/>
        <end position="152"/>
    </location>
</feature>
<evidence type="ECO:0000256" key="4">
    <source>
        <dbReference type="ARBA" id="ARBA00022481"/>
    </source>
</evidence>
<comment type="similarity">
    <text evidence="9">Belongs to the GSP H family.</text>
</comment>
<dbReference type="OrthoDB" id="6078367at2"/>
<keyword evidence="7 12" id="KW-1133">Transmembrane helix</keyword>
<proteinExistence type="inferred from homology"/>
<dbReference type="GO" id="GO:0005886">
    <property type="term" value="C:plasma membrane"/>
    <property type="evidence" value="ECO:0007669"/>
    <property type="project" value="UniProtKB-SubCell"/>
</dbReference>
<evidence type="ECO:0000256" key="8">
    <source>
        <dbReference type="ARBA" id="ARBA00023136"/>
    </source>
</evidence>
<evidence type="ECO:0000256" key="1">
    <source>
        <dbReference type="ARBA" id="ARBA00004377"/>
    </source>
</evidence>
<dbReference type="Gene3D" id="3.55.40.10">
    <property type="entry name" value="minor pseudopilin epsh domain"/>
    <property type="match status" value="1"/>
</dbReference>
<feature type="transmembrane region" description="Helical" evidence="12">
    <location>
        <begin position="6"/>
        <end position="27"/>
    </location>
</feature>
<keyword evidence="4" id="KW-0488">Methylation</keyword>
<keyword evidence="3" id="KW-1003">Cell membrane</keyword>
<evidence type="ECO:0000256" key="9">
    <source>
        <dbReference type="ARBA" id="ARBA00025772"/>
    </source>
</evidence>
<dbReference type="GO" id="GO:0015628">
    <property type="term" value="P:protein secretion by the type II secretion system"/>
    <property type="evidence" value="ECO:0007669"/>
    <property type="project" value="InterPro"/>
</dbReference>
<dbReference type="Proteomes" id="UP000388235">
    <property type="component" value="Chromosome"/>
</dbReference>
<dbReference type="KEGG" id="llp:GH975_10105"/>
<name>A0A5Q2Q8B9_9GAMM</name>
<evidence type="ECO:0000256" key="10">
    <source>
        <dbReference type="ARBA" id="ARBA00030775"/>
    </source>
</evidence>
<keyword evidence="5" id="KW-0997">Cell inner membrane</keyword>
<reference evidence="14 15" key="1">
    <citation type="submission" date="2019-11" db="EMBL/GenBank/DDBJ databases">
        <authorList>
            <person name="Khan S.A."/>
            <person name="Jeon C.O."/>
            <person name="Chun B.H."/>
        </authorList>
    </citation>
    <scope>NUCLEOTIDE SEQUENCE [LARGE SCALE GENOMIC DNA]</scope>
    <source>
        <strain evidence="14 15">IMCC 1097</strain>
    </source>
</reference>
<keyword evidence="8 12" id="KW-0472">Membrane</keyword>
<evidence type="ECO:0000256" key="11">
    <source>
        <dbReference type="SAM" id="MobiDB-lite"/>
    </source>
</evidence>
<dbReference type="Pfam" id="PF07963">
    <property type="entry name" value="N_methyl"/>
    <property type="match status" value="1"/>
</dbReference>
<gene>
    <name evidence="14" type="primary">gspH</name>
    <name evidence="14" type="ORF">GH975_10105</name>
</gene>
<evidence type="ECO:0000256" key="7">
    <source>
        <dbReference type="ARBA" id="ARBA00022989"/>
    </source>
</evidence>
<dbReference type="EMBL" id="CP045871">
    <property type="protein sequence ID" value="QGG80899.1"/>
    <property type="molecule type" value="Genomic_DNA"/>
</dbReference>
<dbReference type="GO" id="GO:0015627">
    <property type="term" value="C:type II protein secretion system complex"/>
    <property type="evidence" value="ECO:0007669"/>
    <property type="project" value="InterPro"/>
</dbReference>
<comment type="subcellular location">
    <subcellularLocation>
        <location evidence="1">Cell inner membrane</location>
        <topology evidence="1">Single-pass membrane protein</topology>
    </subcellularLocation>
</comment>
<dbReference type="InterPro" id="IPR022346">
    <property type="entry name" value="T2SS_GspH"/>
</dbReference>
<keyword evidence="6 12" id="KW-0812">Transmembrane</keyword>
<dbReference type="PROSITE" id="PS00409">
    <property type="entry name" value="PROKAR_NTER_METHYL"/>
    <property type="match status" value="1"/>
</dbReference>
<evidence type="ECO:0000256" key="3">
    <source>
        <dbReference type="ARBA" id="ARBA00022475"/>
    </source>
</evidence>
<dbReference type="AlphaFoldDB" id="A0A5Q2Q8B9"/>
<feature type="region of interest" description="Disordered" evidence="11">
    <location>
        <begin position="157"/>
        <end position="178"/>
    </location>
</feature>
<organism evidence="14 15">
    <name type="scientific">Litorivicinus lipolyticus</name>
    <dbReference type="NCBI Taxonomy" id="418701"/>
    <lineage>
        <taxon>Bacteria</taxon>
        <taxon>Pseudomonadati</taxon>
        <taxon>Pseudomonadota</taxon>
        <taxon>Gammaproteobacteria</taxon>
        <taxon>Oceanospirillales</taxon>
        <taxon>Litorivicinaceae</taxon>
        <taxon>Litorivicinus</taxon>
    </lineage>
</organism>
<evidence type="ECO:0000256" key="6">
    <source>
        <dbReference type="ARBA" id="ARBA00022692"/>
    </source>
</evidence>
<dbReference type="SUPFAM" id="SSF54523">
    <property type="entry name" value="Pili subunits"/>
    <property type="match status" value="1"/>
</dbReference>
<protein>
    <recommendedName>
        <fullName evidence="2">Type II secretion system protein H</fullName>
    </recommendedName>
    <alternativeName>
        <fullName evidence="10">General secretion pathway protein H</fullName>
    </alternativeName>
</protein>
<accession>A0A5Q2Q8B9</accession>
<evidence type="ECO:0000256" key="2">
    <source>
        <dbReference type="ARBA" id="ARBA00021549"/>
    </source>
</evidence>
<evidence type="ECO:0000313" key="15">
    <source>
        <dbReference type="Proteomes" id="UP000388235"/>
    </source>
</evidence>